<name>A0A5J4WRU1_9EUKA</name>
<protein>
    <submittedName>
        <fullName evidence="2">Uncharacterized protein</fullName>
    </submittedName>
</protein>
<evidence type="ECO:0000313" key="3">
    <source>
        <dbReference type="Proteomes" id="UP000324800"/>
    </source>
</evidence>
<dbReference type="AlphaFoldDB" id="A0A5J4WRU1"/>
<proteinExistence type="predicted"/>
<feature type="region of interest" description="Disordered" evidence="1">
    <location>
        <begin position="375"/>
        <end position="395"/>
    </location>
</feature>
<dbReference type="Proteomes" id="UP000324800">
    <property type="component" value="Unassembled WGS sequence"/>
</dbReference>
<dbReference type="EMBL" id="SNRW01001093">
    <property type="protein sequence ID" value="KAA6397837.1"/>
    <property type="molecule type" value="Genomic_DNA"/>
</dbReference>
<accession>A0A5J4WRU1</accession>
<sequence>MTYAQIANSQEEQMRFFMDHGPRACLIANNKFGRPTALLPLPSAPPVSTASSIGDSDSAIVAHGPVDIARSIQRGASAEDTENQLKFIRDDAFWKEMARIVGVYRPSQFVSNKVEPRDSWSRSAELNRQRQVNLLSTSEPVEMQSIESSQVYIDCSRAVSLAGSALLDQILHTKPDQPASRIDQELSISKQQTCRSTILTSPRQLPELRQEGEEEVQNGAQSRMDKKDEPENNDDLIELQLTINTQIQFGKNQCYLNLCPVQCGGQIIELLAAMQIHRPARQNIERYSAYLERPRHCSRHRSPETQDRIHGRLRGTFGFMQDYLVRAGRRRYNPGPGLFRYVVEFNIRNHKEDLRLEKDPGLLNSEQQFENRVSQAEWNNEPSRNNNVQRLGYCN</sequence>
<reference evidence="2 3" key="1">
    <citation type="submission" date="2019-03" db="EMBL/GenBank/DDBJ databases">
        <title>Single cell metagenomics reveals metabolic interactions within the superorganism composed of flagellate Streblomastix strix and complex community of Bacteroidetes bacteria on its surface.</title>
        <authorList>
            <person name="Treitli S.C."/>
            <person name="Kolisko M."/>
            <person name="Husnik F."/>
            <person name="Keeling P."/>
            <person name="Hampl V."/>
        </authorList>
    </citation>
    <scope>NUCLEOTIDE SEQUENCE [LARGE SCALE GENOMIC DNA]</scope>
    <source>
        <strain evidence="2">ST1C</strain>
    </source>
</reference>
<evidence type="ECO:0000313" key="2">
    <source>
        <dbReference type="EMBL" id="KAA6397837.1"/>
    </source>
</evidence>
<feature type="compositionally biased region" description="Polar residues" evidence="1">
    <location>
        <begin position="375"/>
        <end position="389"/>
    </location>
</feature>
<comment type="caution">
    <text evidence="2">The sequence shown here is derived from an EMBL/GenBank/DDBJ whole genome shotgun (WGS) entry which is preliminary data.</text>
</comment>
<gene>
    <name evidence="2" type="ORF">EZS28_006634</name>
</gene>
<evidence type="ECO:0000256" key="1">
    <source>
        <dbReference type="SAM" id="MobiDB-lite"/>
    </source>
</evidence>
<organism evidence="2 3">
    <name type="scientific">Streblomastix strix</name>
    <dbReference type="NCBI Taxonomy" id="222440"/>
    <lineage>
        <taxon>Eukaryota</taxon>
        <taxon>Metamonada</taxon>
        <taxon>Preaxostyla</taxon>
        <taxon>Oxymonadida</taxon>
        <taxon>Streblomastigidae</taxon>
        <taxon>Streblomastix</taxon>
    </lineage>
</organism>
<feature type="region of interest" description="Disordered" evidence="1">
    <location>
        <begin position="199"/>
        <end position="231"/>
    </location>
</feature>